<feature type="chain" id="PRO_5016896008" evidence="1">
    <location>
        <begin position="23"/>
        <end position="178"/>
    </location>
</feature>
<accession>A0A379EY27</accession>
<feature type="signal peptide" evidence="1">
    <location>
        <begin position="1"/>
        <end position="22"/>
    </location>
</feature>
<dbReference type="RefSeq" id="WP_115082670.1">
    <property type="nucleotide sequence ID" value="NZ_UGTP01000001.1"/>
</dbReference>
<name>A0A379EY27_9BACT</name>
<keyword evidence="1" id="KW-0732">Signal</keyword>
<dbReference type="OrthoDB" id="1081526at2"/>
<reference evidence="2 3" key="1">
    <citation type="submission" date="2018-06" db="EMBL/GenBank/DDBJ databases">
        <authorList>
            <consortium name="Pathogen Informatics"/>
            <person name="Doyle S."/>
        </authorList>
    </citation>
    <scope>NUCLEOTIDE SEQUENCE [LARGE SCALE GENOMIC DNA]</scope>
    <source>
        <strain evidence="2 3">NCTC13043</strain>
    </source>
</reference>
<evidence type="ECO:0000256" key="1">
    <source>
        <dbReference type="SAM" id="SignalP"/>
    </source>
</evidence>
<organism evidence="2 3">
    <name type="scientific">Prevotella pallens</name>
    <dbReference type="NCBI Taxonomy" id="60133"/>
    <lineage>
        <taxon>Bacteria</taxon>
        <taxon>Pseudomonadati</taxon>
        <taxon>Bacteroidota</taxon>
        <taxon>Bacteroidia</taxon>
        <taxon>Bacteroidales</taxon>
        <taxon>Prevotellaceae</taxon>
        <taxon>Prevotella</taxon>
    </lineage>
</organism>
<gene>
    <name evidence="2" type="ORF">NCTC13043_00144</name>
</gene>
<dbReference type="GeneID" id="78569892"/>
<evidence type="ECO:0000313" key="2">
    <source>
        <dbReference type="EMBL" id="SUC11301.1"/>
    </source>
</evidence>
<sequence>MKQLSKSLIALLLFLANTCVYAGQNMRTKDSLMVVTESNDDSCISHLVINKGGVRDTLISIYCADGSEIEPLKEVNSKNKQTQIEVFAIYNAAADGSQYVFYNHKNHRAYITFATFADLNPTVVDLNEAQQYVLLSNKNSTKTPTKNTLNTGNKEEYIANASKFRLIKAMLKPIKTKY</sequence>
<dbReference type="EMBL" id="UGTP01000001">
    <property type="protein sequence ID" value="SUC11301.1"/>
    <property type="molecule type" value="Genomic_DNA"/>
</dbReference>
<dbReference type="Proteomes" id="UP000254235">
    <property type="component" value="Unassembled WGS sequence"/>
</dbReference>
<proteinExistence type="predicted"/>
<protein>
    <submittedName>
        <fullName evidence="2">Uncharacterized protein</fullName>
    </submittedName>
</protein>
<evidence type="ECO:0000313" key="3">
    <source>
        <dbReference type="Proteomes" id="UP000254235"/>
    </source>
</evidence>
<dbReference type="AlphaFoldDB" id="A0A379EY27"/>